<comment type="similarity">
    <text evidence="12">Belongs to the pannexin family.</text>
</comment>
<keyword evidence="10 12" id="KW-0472">Membrane</keyword>
<dbReference type="EnsemblMetazoa" id="MESCA007033-RA">
    <property type="protein sequence ID" value="MESCA007033-PA"/>
    <property type="gene ID" value="MESCA007033"/>
</dbReference>
<evidence type="ECO:0000256" key="12">
    <source>
        <dbReference type="RuleBase" id="RU010713"/>
    </source>
</evidence>
<evidence type="ECO:0000256" key="10">
    <source>
        <dbReference type="ARBA" id="ARBA00023136"/>
    </source>
</evidence>
<evidence type="ECO:0000256" key="6">
    <source>
        <dbReference type="ARBA" id="ARBA00022868"/>
    </source>
</evidence>
<dbReference type="HOGENOM" id="CLU_1471783_0_0_1"/>
<keyword evidence="11 12" id="KW-0407">Ion channel</keyword>
<dbReference type="GO" id="GO:0005921">
    <property type="term" value="C:gap junction"/>
    <property type="evidence" value="ECO:0007669"/>
    <property type="project" value="UniProtKB-SubCell"/>
</dbReference>
<accession>T1GTJ9</accession>
<name>T1GTJ9_MEGSC</name>
<dbReference type="GO" id="GO:0005886">
    <property type="term" value="C:plasma membrane"/>
    <property type="evidence" value="ECO:0007669"/>
    <property type="project" value="UniProtKB-SubCell"/>
</dbReference>
<dbReference type="Proteomes" id="UP000015102">
    <property type="component" value="Unassembled WGS sequence"/>
</dbReference>
<evidence type="ECO:0000256" key="4">
    <source>
        <dbReference type="ARBA" id="ARBA00022475"/>
    </source>
</evidence>
<evidence type="ECO:0000256" key="7">
    <source>
        <dbReference type="ARBA" id="ARBA00022949"/>
    </source>
</evidence>
<dbReference type="PANTHER" id="PTHR11893">
    <property type="entry name" value="INNEXIN"/>
    <property type="match status" value="1"/>
</dbReference>
<evidence type="ECO:0000256" key="5">
    <source>
        <dbReference type="ARBA" id="ARBA00022692"/>
    </source>
</evidence>
<comment type="caution">
    <text evidence="12">Lacks conserved residue(s) required for the propagation of feature annotation.</text>
</comment>
<dbReference type="Pfam" id="PF00876">
    <property type="entry name" value="Innexin"/>
    <property type="match status" value="2"/>
</dbReference>
<reference evidence="13" key="2">
    <citation type="submission" date="2015-06" db="UniProtKB">
        <authorList>
            <consortium name="EnsemblMetazoa"/>
        </authorList>
    </citation>
    <scope>IDENTIFICATION</scope>
</reference>
<evidence type="ECO:0000256" key="9">
    <source>
        <dbReference type="ARBA" id="ARBA00023065"/>
    </source>
</evidence>
<comment type="function">
    <text evidence="12">Structural component of the gap junctions.</text>
</comment>
<evidence type="ECO:0000313" key="14">
    <source>
        <dbReference type="Proteomes" id="UP000015102"/>
    </source>
</evidence>
<keyword evidence="4" id="KW-1003">Cell membrane</keyword>
<dbReference type="InterPro" id="IPR000990">
    <property type="entry name" value="Innexin"/>
</dbReference>
<dbReference type="PROSITE" id="PS51013">
    <property type="entry name" value="PANNEXIN"/>
    <property type="match status" value="1"/>
</dbReference>
<keyword evidence="7" id="KW-0965">Cell junction</keyword>
<keyword evidence="8 12" id="KW-1133">Transmembrane helix</keyword>
<dbReference type="EMBL" id="CAQQ02126784">
    <property type="status" value="NOT_ANNOTATED_CDS"/>
    <property type="molecule type" value="Genomic_DNA"/>
</dbReference>
<keyword evidence="3 12" id="KW-0813">Transport</keyword>
<dbReference type="PANTHER" id="PTHR11893:SF40">
    <property type="entry name" value="INNEXIN SHAKING-B"/>
    <property type="match status" value="1"/>
</dbReference>
<keyword evidence="9 12" id="KW-0406">Ion transport</keyword>
<keyword evidence="5 12" id="KW-0812">Transmembrane</keyword>
<comment type="subcellular location">
    <subcellularLocation>
        <location evidence="1">Cell junction</location>
        <location evidence="1">Gap junction</location>
    </subcellularLocation>
    <subcellularLocation>
        <location evidence="2 12">Cell membrane</location>
        <topology evidence="2 12">Multi-pass membrane protein</topology>
    </subcellularLocation>
</comment>
<dbReference type="GO" id="GO:0005243">
    <property type="term" value="F:gap junction channel activity"/>
    <property type="evidence" value="ECO:0007669"/>
    <property type="project" value="TreeGrafter"/>
</dbReference>
<protein>
    <recommendedName>
        <fullName evidence="12">Innexin</fullName>
    </recommendedName>
</protein>
<keyword evidence="6" id="KW-0303">Gap junction</keyword>
<dbReference type="STRING" id="36166.T1GTJ9"/>
<reference evidence="14" key="1">
    <citation type="submission" date="2013-02" db="EMBL/GenBank/DDBJ databases">
        <authorList>
            <person name="Hughes D."/>
        </authorList>
    </citation>
    <scope>NUCLEOTIDE SEQUENCE</scope>
    <source>
        <strain>Durham</strain>
        <strain evidence="14">NC isolate 2 -- Noor lab</strain>
    </source>
</reference>
<dbReference type="GO" id="GO:0034220">
    <property type="term" value="P:monoatomic ion transmembrane transport"/>
    <property type="evidence" value="ECO:0007669"/>
    <property type="project" value="UniProtKB-KW"/>
</dbReference>
<organism evidence="13 14">
    <name type="scientific">Megaselia scalaris</name>
    <name type="common">Humpbacked fly</name>
    <name type="synonym">Phora scalaris</name>
    <dbReference type="NCBI Taxonomy" id="36166"/>
    <lineage>
        <taxon>Eukaryota</taxon>
        <taxon>Metazoa</taxon>
        <taxon>Ecdysozoa</taxon>
        <taxon>Arthropoda</taxon>
        <taxon>Hexapoda</taxon>
        <taxon>Insecta</taxon>
        <taxon>Pterygota</taxon>
        <taxon>Neoptera</taxon>
        <taxon>Endopterygota</taxon>
        <taxon>Diptera</taxon>
        <taxon>Brachycera</taxon>
        <taxon>Muscomorpha</taxon>
        <taxon>Platypezoidea</taxon>
        <taxon>Phoridae</taxon>
        <taxon>Megaseliini</taxon>
        <taxon>Megaselia</taxon>
    </lineage>
</organism>
<sequence length="184" mass="21714">KQLSYINLYIILFFRDIPEDVLNTYCWIHSTYTVVDAFMKKQGSEVPFPGVHNSQGRGPLTIKHTKYYQWVAFTLFFQAILFYTPRWLWKSWEGGKIHALIMDLDIGICSEAEKKQKKKLLLVRRDYIETIVRRSKMGDWFLLYLLGENIDTVIFRDVVHDLSIRLGQHQHHRVPGIKGDIQEA</sequence>
<feature type="transmembrane region" description="Helical" evidence="12">
    <location>
        <begin position="67"/>
        <end position="84"/>
    </location>
</feature>
<evidence type="ECO:0000256" key="8">
    <source>
        <dbReference type="ARBA" id="ARBA00022989"/>
    </source>
</evidence>
<dbReference type="EMBL" id="CAQQ02126783">
    <property type="status" value="NOT_ANNOTATED_CDS"/>
    <property type="molecule type" value="Genomic_DNA"/>
</dbReference>
<dbReference type="PRINTS" id="PR01262">
    <property type="entry name" value="INNEXIN"/>
</dbReference>
<dbReference type="AlphaFoldDB" id="T1GTJ9"/>
<gene>
    <name evidence="12" type="primary">inx</name>
</gene>
<keyword evidence="14" id="KW-1185">Reference proteome</keyword>
<proteinExistence type="inferred from homology"/>
<evidence type="ECO:0000256" key="11">
    <source>
        <dbReference type="ARBA" id="ARBA00023303"/>
    </source>
</evidence>
<evidence type="ECO:0000256" key="1">
    <source>
        <dbReference type="ARBA" id="ARBA00004610"/>
    </source>
</evidence>
<evidence type="ECO:0000313" key="13">
    <source>
        <dbReference type="EnsemblMetazoa" id="MESCA007033-PA"/>
    </source>
</evidence>
<evidence type="ECO:0000256" key="2">
    <source>
        <dbReference type="ARBA" id="ARBA00004651"/>
    </source>
</evidence>
<evidence type="ECO:0000256" key="3">
    <source>
        <dbReference type="ARBA" id="ARBA00022448"/>
    </source>
</evidence>